<organism evidence="2 3">
    <name type="scientific">Paenibacillus gallinarum</name>
    <dbReference type="NCBI Taxonomy" id="2762232"/>
    <lineage>
        <taxon>Bacteria</taxon>
        <taxon>Bacillati</taxon>
        <taxon>Bacillota</taxon>
        <taxon>Bacilli</taxon>
        <taxon>Bacillales</taxon>
        <taxon>Paenibacillaceae</taxon>
        <taxon>Paenibacillus</taxon>
    </lineage>
</organism>
<keyword evidence="1" id="KW-0472">Membrane</keyword>
<evidence type="ECO:0000313" key="3">
    <source>
        <dbReference type="Proteomes" id="UP000608071"/>
    </source>
</evidence>
<name>A0ABR8T0L6_9BACL</name>
<dbReference type="PROSITE" id="PS51257">
    <property type="entry name" value="PROKAR_LIPOPROTEIN"/>
    <property type="match status" value="1"/>
</dbReference>
<keyword evidence="3" id="KW-1185">Reference proteome</keyword>
<gene>
    <name evidence="2" type="ORF">H9647_14685</name>
</gene>
<accession>A0ABR8T0L6</accession>
<reference evidence="2 3" key="1">
    <citation type="submission" date="2020-08" db="EMBL/GenBank/DDBJ databases">
        <title>A Genomic Blueprint of the Chicken Gut Microbiome.</title>
        <authorList>
            <person name="Gilroy R."/>
            <person name="Ravi A."/>
            <person name="Getino M."/>
            <person name="Pursley I."/>
            <person name="Horton D.L."/>
            <person name="Alikhan N.-F."/>
            <person name="Baker D."/>
            <person name="Gharbi K."/>
            <person name="Hall N."/>
            <person name="Watson M."/>
            <person name="Adriaenssens E.M."/>
            <person name="Foster-Nyarko E."/>
            <person name="Jarju S."/>
            <person name="Secka A."/>
            <person name="Antonio M."/>
            <person name="Oren A."/>
            <person name="Chaudhuri R."/>
            <person name="La Ragione R.M."/>
            <person name="Hildebrand F."/>
            <person name="Pallen M.J."/>
        </authorList>
    </citation>
    <scope>NUCLEOTIDE SEQUENCE [LARGE SCALE GENOMIC DNA]</scope>
    <source>
        <strain evidence="2 3">Sa2BVA9</strain>
    </source>
</reference>
<dbReference type="Proteomes" id="UP000608071">
    <property type="component" value="Unassembled WGS sequence"/>
</dbReference>
<evidence type="ECO:0000313" key="2">
    <source>
        <dbReference type="EMBL" id="MBD7969318.1"/>
    </source>
</evidence>
<proteinExistence type="predicted"/>
<comment type="caution">
    <text evidence="2">The sequence shown here is derived from an EMBL/GenBank/DDBJ whole genome shotgun (WGS) entry which is preliminary data.</text>
</comment>
<protein>
    <submittedName>
        <fullName evidence="2">Uncharacterized protein</fullName>
    </submittedName>
</protein>
<dbReference type="EMBL" id="JACSQL010000006">
    <property type="protein sequence ID" value="MBD7969318.1"/>
    <property type="molecule type" value="Genomic_DNA"/>
</dbReference>
<keyword evidence="1" id="KW-1133">Transmembrane helix</keyword>
<evidence type="ECO:0000256" key="1">
    <source>
        <dbReference type="SAM" id="Phobius"/>
    </source>
</evidence>
<feature type="transmembrane region" description="Helical" evidence="1">
    <location>
        <begin position="83"/>
        <end position="102"/>
    </location>
</feature>
<feature type="transmembrane region" description="Helical" evidence="1">
    <location>
        <begin position="53"/>
        <end position="71"/>
    </location>
</feature>
<feature type="transmembrane region" description="Helical" evidence="1">
    <location>
        <begin position="12"/>
        <end position="33"/>
    </location>
</feature>
<sequence>MFKRENQVSMGWLWIAVLFVVLILGCNHLYGHSLLDSFLNYIGIGSWSKDKQLGWHITSFFTIPLILISMFQSTRHLKKKCPHIFMTLFIYTMVWSAVYPDLTEWIVSLVEY</sequence>
<keyword evidence="1" id="KW-0812">Transmembrane</keyword>